<dbReference type="Pfam" id="PF00543">
    <property type="entry name" value="P-II"/>
    <property type="match status" value="1"/>
</dbReference>
<dbReference type="InterPro" id="IPR011322">
    <property type="entry name" value="N-reg_PII-like_a/b"/>
</dbReference>
<accession>B1I5X9</accession>
<dbReference type="InterPro" id="IPR002187">
    <property type="entry name" value="N-reg_PII"/>
</dbReference>
<evidence type="ECO:0000313" key="1">
    <source>
        <dbReference type="EMBL" id="ACA60459.1"/>
    </source>
</evidence>
<dbReference type="HOGENOM" id="CLU_173795_2_0_9"/>
<dbReference type="AlphaFoldDB" id="B1I5X9"/>
<dbReference type="GO" id="GO:0030234">
    <property type="term" value="F:enzyme regulator activity"/>
    <property type="evidence" value="ECO:0007669"/>
    <property type="project" value="InterPro"/>
</dbReference>
<sequence>MQLFTKKRISTIVEGTYVDAVVELAGNSGASGFTIYEGFRGKGRHGMKKSRGGVGDLSGNVEVVVIASPEVADRILRGLQEMMDRGIRLVVHVADVQVIRDHHFS</sequence>
<dbReference type="RefSeq" id="WP_012303034.1">
    <property type="nucleotide sequence ID" value="NC_010424.1"/>
</dbReference>
<proteinExistence type="predicted"/>
<evidence type="ECO:0000313" key="2">
    <source>
        <dbReference type="Proteomes" id="UP000008544"/>
    </source>
</evidence>
<dbReference type="GO" id="GO:0006808">
    <property type="term" value="P:regulation of nitrogen utilization"/>
    <property type="evidence" value="ECO:0007669"/>
    <property type="project" value="InterPro"/>
</dbReference>
<dbReference type="eggNOG" id="COG0347">
    <property type="taxonomic scope" value="Bacteria"/>
</dbReference>
<gene>
    <name evidence="1" type="ordered locus">Daud_1968</name>
</gene>
<name>B1I5X9_DESAP</name>
<dbReference type="EMBL" id="CP000860">
    <property type="protein sequence ID" value="ACA60459.1"/>
    <property type="molecule type" value="Genomic_DNA"/>
</dbReference>
<dbReference type="InterPro" id="IPR015867">
    <property type="entry name" value="N-reg_PII/ATP_PRibTrfase_C"/>
</dbReference>
<dbReference type="Gene3D" id="3.30.70.120">
    <property type="match status" value="1"/>
</dbReference>
<organism evidence="1 2">
    <name type="scientific">Desulforudis audaxviator (strain MP104C)</name>
    <dbReference type="NCBI Taxonomy" id="477974"/>
    <lineage>
        <taxon>Bacteria</taxon>
        <taxon>Bacillati</taxon>
        <taxon>Bacillota</taxon>
        <taxon>Clostridia</taxon>
        <taxon>Thermoanaerobacterales</taxon>
        <taxon>Candidatus Desulforudaceae</taxon>
        <taxon>Candidatus Desulforudis</taxon>
    </lineage>
</organism>
<dbReference type="Proteomes" id="UP000008544">
    <property type="component" value="Chromosome"/>
</dbReference>
<protein>
    <submittedName>
        <fullName evidence="1">Uncharacterized protein</fullName>
    </submittedName>
</protein>
<reference evidence="2" key="1">
    <citation type="submission" date="2007-10" db="EMBL/GenBank/DDBJ databases">
        <title>Complete sequence of chromosome of Desulforudis audaxviator MP104C.</title>
        <authorList>
            <person name="Copeland A."/>
            <person name="Lucas S."/>
            <person name="Lapidus A."/>
            <person name="Barry K."/>
            <person name="Glavina del Rio T."/>
            <person name="Dalin E."/>
            <person name="Tice H."/>
            <person name="Bruce D."/>
            <person name="Pitluck S."/>
            <person name="Lowry S.R."/>
            <person name="Larimer F."/>
            <person name="Land M.L."/>
            <person name="Hauser L."/>
            <person name="Kyrpides N."/>
            <person name="Ivanova N.N."/>
            <person name="Richardson P."/>
        </authorList>
    </citation>
    <scope>NUCLEOTIDE SEQUENCE [LARGE SCALE GENOMIC DNA]</scope>
    <source>
        <strain evidence="2">MP104C</strain>
    </source>
</reference>
<dbReference type="STRING" id="477974.Daud_1968"/>
<reference evidence="1 2" key="2">
    <citation type="journal article" date="2008" name="Science">
        <title>Environmental genomics reveals a single-species ecosystem deep within Earth.</title>
        <authorList>
            <person name="Chivian D."/>
            <person name="Brodie E.L."/>
            <person name="Alm E.J."/>
            <person name="Culley D.E."/>
            <person name="Dehal P.S."/>
            <person name="Desantis T.Z."/>
            <person name="Gihring T.M."/>
            <person name="Lapidus A."/>
            <person name="Lin L.H."/>
            <person name="Lowry S.R."/>
            <person name="Moser D.P."/>
            <person name="Richardson P.M."/>
            <person name="Southam G."/>
            <person name="Wanger G."/>
            <person name="Pratt L.M."/>
            <person name="Andersen G.L."/>
            <person name="Hazen T.C."/>
            <person name="Brockman F.J."/>
            <person name="Arkin A.P."/>
            <person name="Onstott T.C."/>
        </authorList>
    </citation>
    <scope>NUCLEOTIDE SEQUENCE [LARGE SCALE GENOMIC DNA]</scope>
    <source>
        <strain evidence="1 2">MP104C</strain>
    </source>
</reference>
<keyword evidence="2" id="KW-1185">Reference proteome</keyword>
<dbReference type="KEGG" id="dau:Daud_1968"/>
<dbReference type="SUPFAM" id="SSF54913">
    <property type="entry name" value="GlnB-like"/>
    <property type="match status" value="1"/>
</dbReference>
<dbReference type="OrthoDB" id="1809156at2"/>